<gene>
    <name evidence="1" type="ORF">SAMN05444170_4505</name>
</gene>
<keyword evidence="2" id="KW-1185">Reference proteome</keyword>
<protein>
    <submittedName>
        <fullName evidence="1">Uncharacterized protein</fullName>
    </submittedName>
</protein>
<dbReference type="EMBL" id="LT670849">
    <property type="protein sequence ID" value="SHN80785.1"/>
    <property type="molecule type" value="Genomic_DNA"/>
</dbReference>
<name>A0A1M7UCW3_9BRAD</name>
<accession>A0A1M7UCW3</accession>
<reference evidence="2" key="1">
    <citation type="submission" date="2016-11" db="EMBL/GenBank/DDBJ databases">
        <authorList>
            <person name="Varghese N."/>
            <person name="Submissions S."/>
        </authorList>
    </citation>
    <scope>NUCLEOTIDE SEQUENCE [LARGE SCALE GENOMIC DNA]</scope>
    <source>
        <strain evidence="2">GAS401</strain>
    </source>
</reference>
<evidence type="ECO:0000313" key="2">
    <source>
        <dbReference type="Proteomes" id="UP000184096"/>
    </source>
</evidence>
<evidence type="ECO:0000313" key="1">
    <source>
        <dbReference type="EMBL" id="SHN80785.1"/>
    </source>
</evidence>
<organism evidence="1 2">
    <name type="scientific">Bradyrhizobium erythrophlei</name>
    <dbReference type="NCBI Taxonomy" id="1437360"/>
    <lineage>
        <taxon>Bacteria</taxon>
        <taxon>Pseudomonadati</taxon>
        <taxon>Pseudomonadota</taxon>
        <taxon>Alphaproteobacteria</taxon>
        <taxon>Hyphomicrobiales</taxon>
        <taxon>Nitrobacteraceae</taxon>
        <taxon>Bradyrhizobium</taxon>
    </lineage>
</organism>
<proteinExistence type="predicted"/>
<dbReference type="AlphaFoldDB" id="A0A1M7UCW3"/>
<dbReference type="RefSeq" id="WP_156898641.1">
    <property type="nucleotide sequence ID" value="NZ_LT670849.1"/>
</dbReference>
<dbReference type="Proteomes" id="UP000184096">
    <property type="component" value="Chromosome I"/>
</dbReference>
<sequence length="153" mass="17773">MSHSALNKSLGTIVVVGTLTLSDLFRFPAHSQSLDRQQMCEAQANRAFQEFSTENKELTAKLGMTAKSHYNPKINRCLILTDNTYFDGRYLRNYINLWDALKLRNYASWFSQTETPEYSVELVTCELTRNLKDKITCTNREEFDGFISEYMEE</sequence>